<keyword evidence="1" id="KW-0547">Nucleotide-binding</keyword>
<evidence type="ECO:0000256" key="1">
    <source>
        <dbReference type="ARBA" id="ARBA00022741"/>
    </source>
</evidence>
<dbReference type="Gene3D" id="1.10.486.10">
    <property type="entry name" value="PCRA, domain 4"/>
    <property type="match status" value="1"/>
</dbReference>
<dbReference type="EMBL" id="FQXN01000004">
    <property type="protein sequence ID" value="SHH44046.1"/>
    <property type="molecule type" value="Genomic_DNA"/>
</dbReference>
<organism evidence="7 8">
    <name type="scientific">Thermosipho atlanticus DSM 15807</name>
    <dbReference type="NCBI Taxonomy" id="1123380"/>
    <lineage>
        <taxon>Bacteria</taxon>
        <taxon>Thermotogati</taxon>
        <taxon>Thermotogota</taxon>
        <taxon>Thermotogae</taxon>
        <taxon>Thermotogales</taxon>
        <taxon>Fervidobacteriaceae</taxon>
        <taxon>Thermosipho</taxon>
    </lineage>
</organism>
<dbReference type="RefSeq" id="WP_073073035.1">
    <property type="nucleotide sequence ID" value="NZ_FQXN01000004.1"/>
</dbReference>
<dbReference type="OrthoDB" id="38522at2"/>
<keyword evidence="3 7" id="KW-0347">Helicase</keyword>
<reference evidence="8" key="1">
    <citation type="submission" date="2016-11" db="EMBL/GenBank/DDBJ databases">
        <authorList>
            <person name="Varghese N."/>
            <person name="Submissions S."/>
        </authorList>
    </citation>
    <scope>NUCLEOTIDE SEQUENCE [LARGE SCALE GENOMIC DNA]</scope>
    <source>
        <strain evidence="8">DSM 15807</strain>
    </source>
</reference>
<evidence type="ECO:0000313" key="7">
    <source>
        <dbReference type="EMBL" id="SHH44046.1"/>
    </source>
</evidence>
<evidence type="ECO:0000259" key="5">
    <source>
        <dbReference type="Pfam" id="PF12705"/>
    </source>
</evidence>
<name>A0A1M5T001_9BACT</name>
<sequence>MRKAIIIEPTNNHFELLAREIEKYYNPFSFLFIGPTGQYVRQVSDKFAFKYGKTINKNAFMVINQYVTETLLKNNMDAVFFDRDFFKAFIAEKIEELVAKYDKHRDEYYDFLRVVSRSKGIIEYILDLFEKAWELNNSNNNSYTPMYYKEIEKILNQDGNLPRLVNELLEEIRFFFQKTENIFDPITTYKWYIENASYVETEKETLVISGFFDLTPLVKKALQKLFEKSNNVYFYVWRKIEDRAFKELDAIYEFLRENKFVLEEKKPVKLNLKPYTYGLSFKNPSNEIKYICGMVKKNILDGTQPGDIAIIAPTNQIMFQISEELKNMKIPHKLSGITKLSESKLIKMLLQPLKTIFSGYDMEDILALIETPYITNRKLTMDQIEELFKEFGFFFINLKSSQISKEHIQNMFLKPIQEKIDKLSQIVEDDTFQERMDKIDEYRNFKEIIESTFDLLINIENNMKNDFFEWIRNFIKDVIYNFSIFKEPSKYLNNESITKEINALFKFSEVIMKLQKYSKVIFKNKKTSWHLLYKILINILSVETYRTTNKYSNSVEILDITTARFVEKKYKFFVHFTDSYYPSFNTNPLILQASDDSHNFVSYIEENERRNIILSFIFSTKNFVSYPSSSLKGEPILPSQYMREFCNGPIKTENDSNILPSPENIFSIQDKKIYEALKRKQEAPTADKNQWVGKFKRTTLSHTKISMYVDCPFYFYLREIAKVKPISKNKESMYKGILFHRVLKEIFEKNITNLQVENIQKLVEKVYYDIFRNEIDQYSLPSMLKIKEFSELLTKFLSENLSEKGYLKIVKKFSLQRKKTKELESQYKETLKIGEKEYDFEIRIDRIDELDKNYTGFYGTNSKEVSENISETEKKAIAIIDYKSSLNKIYAEQLLLYDIVYRKAKKENFDSFLIFFNLSGKSPKNYFIKREGNFLILKGGGKKTHYYLVNYDSFINWLKNVLEKMSTGYFAPIALEENVKNKPFLSYVKETTQFDIKTTIETKCINFNYSCDFVEICRNLEIYKNAKLKK</sequence>
<dbReference type="InterPro" id="IPR014017">
    <property type="entry name" value="DNA_helicase_UvrD-like_C"/>
</dbReference>
<dbReference type="GO" id="GO:0004386">
    <property type="term" value="F:helicase activity"/>
    <property type="evidence" value="ECO:0007669"/>
    <property type="project" value="UniProtKB-KW"/>
</dbReference>
<dbReference type="Gene3D" id="3.40.50.300">
    <property type="entry name" value="P-loop containing nucleotide triphosphate hydrolases"/>
    <property type="match status" value="1"/>
</dbReference>
<dbReference type="InterPro" id="IPR038726">
    <property type="entry name" value="PDDEXK_AddAB-type"/>
</dbReference>
<feature type="domain" description="UvrD-like helicase C-terminal" evidence="6">
    <location>
        <begin position="279"/>
        <end position="587"/>
    </location>
</feature>
<dbReference type="AlphaFoldDB" id="A0A1M5T001"/>
<dbReference type="GO" id="GO:0016787">
    <property type="term" value="F:hydrolase activity"/>
    <property type="evidence" value="ECO:0007669"/>
    <property type="project" value="UniProtKB-KW"/>
</dbReference>
<gene>
    <name evidence="7" type="ORF">SAMN02745199_1091</name>
</gene>
<evidence type="ECO:0000256" key="3">
    <source>
        <dbReference type="ARBA" id="ARBA00022806"/>
    </source>
</evidence>
<dbReference type="STRING" id="1123380.SAMN02745199_1091"/>
<dbReference type="SUPFAM" id="SSF52540">
    <property type="entry name" value="P-loop containing nucleoside triphosphate hydrolases"/>
    <property type="match status" value="1"/>
</dbReference>
<evidence type="ECO:0000256" key="4">
    <source>
        <dbReference type="ARBA" id="ARBA00022840"/>
    </source>
</evidence>
<keyword evidence="2" id="KW-0378">Hydrolase</keyword>
<dbReference type="GO" id="GO:0005524">
    <property type="term" value="F:ATP binding"/>
    <property type="evidence" value="ECO:0007669"/>
    <property type="project" value="UniProtKB-KW"/>
</dbReference>
<proteinExistence type="predicted"/>
<protein>
    <submittedName>
        <fullName evidence="7">UvrD-like helicase C-terminal domain-containing protein</fullName>
    </submittedName>
</protein>
<dbReference type="Pfam" id="PF13361">
    <property type="entry name" value="UvrD_C"/>
    <property type="match status" value="1"/>
</dbReference>
<dbReference type="Pfam" id="PF12705">
    <property type="entry name" value="PDDEXK_1"/>
    <property type="match status" value="1"/>
</dbReference>
<keyword evidence="8" id="KW-1185">Reference proteome</keyword>
<dbReference type="Proteomes" id="UP000242592">
    <property type="component" value="Unassembled WGS sequence"/>
</dbReference>
<evidence type="ECO:0000259" key="6">
    <source>
        <dbReference type="Pfam" id="PF13361"/>
    </source>
</evidence>
<feature type="domain" description="PD-(D/E)XK endonuclease-like" evidence="5">
    <location>
        <begin position="699"/>
        <end position="851"/>
    </location>
</feature>
<evidence type="ECO:0000256" key="2">
    <source>
        <dbReference type="ARBA" id="ARBA00022801"/>
    </source>
</evidence>
<evidence type="ECO:0000313" key="8">
    <source>
        <dbReference type="Proteomes" id="UP000242592"/>
    </source>
</evidence>
<dbReference type="InterPro" id="IPR027417">
    <property type="entry name" value="P-loop_NTPase"/>
</dbReference>
<keyword evidence="4" id="KW-0067">ATP-binding</keyword>
<accession>A0A1M5T001</accession>